<name>A0A1Y0I5C8_9GAMM</name>
<reference evidence="1 2" key="1">
    <citation type="submission" date="2017-05" db="EMBL/GenBank/DDBJ databases">
        <title>Genomic insights into alkan degradation activity of Oleiphilus messinensis.</title>
        <authorList>
            <person name="Kozyavkin S.A."/>
            <person name="Slesarev A.I."/>
            <person name="Golyshin P.N."/>
            <person name="Korzhenkov A."/>
            <person name="Golyshina O.N."/>
            <person name="Toshchakov S.V."/>
        </authorList>
    </citation>
    <scope>NUCLEOTIDE SEQUENCE [LARGE SCALE GENOMIC DNA]</scope>
    <source>
        <strain evidence="1 2">ME102</strain>
    </source>
</reference>
<dbReference type="SUPFAM" id="SSF53850">
    <property type="entry name" value="Periplasmic binding protein-like II"/>
    <property type="match status" value="1"/>
</dbReference>
<sequence length="139" mass="15230">MITAVIAGLTSISVANAEISVIVNPSNPVNSLSERQVRKLFLGKTTLFPFTEQEALIIDQNPSQGVYHSFYRNLLHINPQKLARYRAASLFSGNGPVPLVLADDVAVIEFVLNHPEAIGYVLDLNNESSVKTVYSFAQD</sequence>
<dbReference type="EMBL" id="CP021425">
    <property type="protein sequence ID" value="ARU55450.1"/>
    <property type="molecule type" value="Genomic_DNA"/>
</dbReference>
<accession>A0A1Y0I5C8</accession>
<dbReference type="Proteomes" id="UP000196027">
    <property type="component" value="Chromosome"/>
</dbReference>
<dbReference type="Gene3D" id="3.40.190.10">
    <property type="entry name" value="Periplasmic binding protein-like II"/>
    <property type="match status" value="1"/>
</dbReference>
<evidence type="ECO:0000313" key="2">
    <source>
        <dbReference type="Proteomes" id="UP000196027"/>
    </source>
</evidence>
<dbReference type="AlphaFoldDB" id="A0A1Y0I5C8"/>
<protein>
    <submittedName>
        <fullName evidence="1">Periplasmic solute-binding protein</fullName>
    </submittedName>
</protein>
<organism evidence="1 2">
    <name type="scientific">Oleiphilus messinensis</name>
    <dbReference type="NCBI Taxonomy" id="141451"/>
    <lineage>
        <taxon>Bacteria</taxon>
        <taxon>Pseudomonadati</taxon>
        <taxon>Pseudomonadota</taxon>
        <taxon>Gammaproteobacteria</taxon>
        <taxon>Oceanospirillales</taxon>
        <taxon>Oleiphilaceae</taxon>
        <taxon>Oleiphilus</taxon>
    </lineage>
</organism>
<dbReference type="KEGG" id="ome:OLMES_1373"/>
<evidence type="ECO:0000313" key="1">
    <source>
        <dbReference type="EMBL" id="ARU55450.1"/>
    </source>
</evidence>
<gene>
    <name evidence="1" type="ORF">OLMES_1373</name>
</gene>
<keyword evidence="2" id="KW-1185">Reference proteome</keyword>
<proteinExistence type="predicted"/>